<evidence type="ECO:0000256" key="5">
    <source>
        <dbReference type="ARBA" id="ARBA00023242"/>
    </source>
</evidence>
<evidence type="ECO:0000313" key="6">
    <source>
        <dbReference type="EMBL" id="WKA05823.1"/>
    </source>
</evidence>
<dbReference type="CDD" id="cd10017">
    <property type="entry name" value="B3_DNA"/>
    <property type="match status" value="1"/>
</dbReference>
<keyword evidence="4" id="KW-0804">Transcription</keyword>
<sequence>MRHTLERMGGHDLAWAMSKTITASDTKKGQSRLLIPKEKGLWDQLSEEEQMELRRRGYVEVEVVDPRGNRHEMKLSQWPAGRNLVLNSGWNDLVRDNKLEAGIHCTLWSFRVGLRLCFALCV</sequence>
<keyword evidence="2" id="KW-0805">Transcription regulation</keyword>
<dbReference type="InterPro" id="IPR003340">
    <property type="entry name" value="B3_DNA-bd"/>
</dbReference>
<dbReference type="Pfam" id="PF03754">
    <property type="entry name" value="At2g31720-like"/>
    <property type="match status" value="1"/>
</dbReference>
<keyword evidence="5" id="KW-0539">Nucleus</keyword>
<evidence type="ECO:0000256" key="4">
    <source>
        <dbReference type="ARBA" id="ARBA00023163"/>
    </source>
</evidence>
<evidence type="ECO:0000256" key="3">
    <source>
        <dbReference type="ARBA" id="ARBA00023125"/>
    </source>
</evidence>
<evidence type="ECO:0000256" key="2">
    <source>
        <dbReference type="ARBA" id="ARBA00023015"/>
    </source>
</evidence>
<dbReference type="PANTHER" id="PTHR31541:SF25">
    <property type="entry name" value="GAMMA-GLIADIN B"/>
    <property type="match status" value="1"/>
</dbReference>
<proteinExistence type="predicted"/>
<dbReference type="PANTHER" id="PTHR31541">
    <property type="entry name" value="B3 DOMAIN PLANT PROTEIN-RELATED"/>
    <property type="match status" value="1"/>
</dbReference>
<accession>A0ABY9DDP2</accession>
<comment type="subcellular location">
    <subcellularLocation>
        <location evidence="1">Nucleus</location>
    </subcellularLocation>
</comment>
<organism evidence="6 7">
    <name type="scientific">Vitis vinifera</name>
    <name type="common">Grape</name>
    <dbReference type="NCBI Taxonomy" id="29760"/>
    <lineage>
        <taxon>Eukaryota</taxon>
        <taxon>Viridiplantae</taxon>
        <taxon>Streptophyta</taxon>
        <taxon>Embryophyta</taxon>
        <taxon>Tracheophyta</taxon>
        <taxon>Spermatophyta</taxon>
        <taxon>Magnoliopsida</taxon>
        <taxon>eudicotyledons</taxon>
        <taxon>Gunneridae</taxon>
        <taxon>Pentapetalae</taxon>
        <taxon>rosids</taxon>
        <taxon>Vitales</taxon>
        <taxon>Vitaceae</taxon>
        <taxon>Viteae</taxon>
        <taxon>Vitis</taxon>
    </lineage>
</organism>
<dbReference type="InterPro" id="IPR015300">
    <property type="entry name" value="DNA-bd_pseudobarrel_sf"/>
</dbReference>
<name>A0ABY9DDP2_VITVI</name>
<dbReference type="InterPro" id="IPR005508">
    <property type="entry name" value="At2g31720-like"/>
</dbReference>
<reference evidence="6 7" key="1">
    <citation type="journal article" date="2023" name="Hortic Res">
        <title>The complete reference genome for grapevine (Vitis vinifera L.) genetics and breeding.</title>
        <authorList>
            <person name="Shi X."/>
            <person name="Cao S."/>
            <person name="Wang X."/>
            <person name="Huang S."/>
            <person name="Wang Y."/>
            <person name="Liu Z."/>
            <person name="Liu W."/>
            <person name="Leng X."/>
            <person name="Peng Y."/>
            <person name="Wang N."/>
            <person name="Wang Y."/>
            <person name="Ma Z."/>
            <person name="Xu X."/>
            <person name="Zhang F."/>
            <person name="Xue H."/>
            <person name="Zhong H."/>
            <person name="Wang Y."/>
            <person name="Zhang K."/>
            <person name="Velt A."/>
            <person name="Avia K."/>
            <person name="Holtgrawe D."/>
            <person name="Grimplet J."/>
            <person name="Matus J.T."/>
            <person name="Ware D."/>
            <person name="Wu X."/>
            <person name="Wang H."/>
            <person name="Liu C."/>
            <person name="Fang Y."/>
            <person name="Rustenholz C."/>
            <person name="Cheng Z."/>
            <person name="Xiao H."/>
            <person name="Zhou Y."/>
        </authorList>
    </citation>
    <scope>NUCLEOTIDE SEQUENCE [LARGE SCALE GENOMIC DNA]</scope>
    <source>
        <strain evidence="7">cv. Pinot noir / PN40024</strain>
        <tissue evidence="6">Leaf</tissue>
    </source>
</reference>
<dbReference type="EMBL" id="CP126662">
    <property type="protein sequence ID" value="WKA05823.1"/>
    <property type="molecule type" value="Genomic_DNA"/>
</dbReference>
<protein>
    <recommendedName>
        <fullName evidence="8">B3 domain-containing protein</fullName>
    </recommendedName>
</protein>
<evidence type="ECO:0008006" key="8">
    <source>
        <dbReference type="Google" id="ProtNLM"/>
    </source>
</evidence>
<dbReference type="Proteomes" id="UP001227230">
    <property type="component" value="Chromosome 15"/>
</dbReference>
<dbReference type="Gene3D" id="2.40.330.10">
    <property type="entry name" value="DNA-binding pseudobarrel domain"/>
    <property type="match status" value="1"/>
</dbReference>
<evidence type="ECO:0000313" key="7">
    <source>
        <dbReference type="Proteomes" id="UP001227230"/>
    </source>
</evidence>
<dbReference type="SUPFAM" id="SSF101936">
    <property type="entry name" value="DNA-binding pseudobarrel domain"/>
    <property type="match status" value="1"/>
</dbReference>
<gene>
    <name evidence="6" type="ORF">VitviT2T_023762</name>
</gene>
<keyword evidence="7" id="KW-1185">Reference proteome</keyword>
<keyword evidence="3" id="KW-0238">DNA-binding</keyword>
<evidence type="ECO:0000256" key="1">
    <source>
        <dbReference type="ARBA" id="ARBA00004123"/>
    </source>
</evidence>